<accession>A0A6A7BNV5</accession>
<gene>
    <name evidence="1" type="ORF">K470DRAFT_19992</name>
</gene>
<name>A0A6A7BNV5_9PEZI</name>
<proteinExistence type="predicted"/>
<organism evidence="1 2">
    <name type="scientific">Piedraia hortae CBS 480.64</name>
    <dbReference type="NCBI Taxonomy" id="1314780"/>
    <lineage>
        <taxon>Eukaryota</taxon>
        <taxon>Fungi</taxon>
        <taxon>Dikarya</taxon>
        <taxon>Ascomycota</taxon>
        <taxon>Pezizomycotina</taxon>
        <taxon>Dothideomycetes</taxon>
        <taxon>Dothideomycetidae</taxon>
        <taxon>Capnodiales</taxon>
        <taxon>Piedraiaceae</taxon>
        <taxon>Piedraia</taxon>
    </lineage>
</organism>
<dbReference type="EMBL" id="MU006069">
    <property type="protein sequence ID" value="KAF2857091.1"/>
    <property type="molecule type" value="Genomic_DNA"/>
</dbReference>
<dbReference type="Proteomes" id="UP000799421">
    <property type="component" value="Unassembled WGS sequence"/>
</dbReference>
<protein>
    <submittedName>
        <fullName evidence="1">Uncharacterized protein</fullName>
    </submittedName>
</protein>
<sequence length="219" mass="24661">MLHLHTLALDGSHLSMRFTLTGSGNVWSGEVTSCPQGHLLYQHRTKIETSEDKDLVERISQVCSPYMRQGKANAHVAHLALPSLPLGRRQRRCRWPRGDGRFGAVANILRRYRAAFSRQRQAGVVGDARGARPVGVVKALFVQQVRNDFDIDDKAHEEEPNEEVMDANRQRNHGDVTANRYHSNAAGASFANTFDAIYRRGREASRLFRSYLRLGQALV</sequence>
<evidence type="ECO:0000313" key="1">
    <source>
        <dbReference type="EMBL" id="KAF2857091.1"/>
    </source>
</evidence>
<dbReference type="AlphaFoldDB" id="A0A6A7BNV5"/>
<reference evidence="1" key="1">
    <citation type="journal article" date="2020" name="Stud. Mycol.">
        <title>101 Dothideomycetes genomes: a test case for predicting lifestyles and emergence of pathogens.</title>
        <authorList>
            <person name="Haridas S."/>
            <person name="Albert R."/>
            <person name="Binder M."/>
            <person name="Bloem J."/>
            <person name="Labutti K."/>
            <person name="Salamov A."/>
            <person name="Andreopoulos B."/>
            <person name="Baker S."/>
            <person name="Barry K."/>
            <person name="Bills G."/>
            <person name="Bluhm B."/>
            <person name="Cannon C."/>
            <person name="Castanera R."/>
            <person name="Culley D."/>
            <person name="Daum C."/>
            <person name="Ezra D."/>
            <person name="Gonzalez J."/>
            <person name="Henrissat B."/>
            <person name="Kuo A."/>
            <person name="Liang C."/>
            <person name="Lipzen A."/>
            <person name="Lutzoni F."/>
            <person name="Magnuson J."/>
            <person name="Mondo S."/>
            <person name="Nolan M."/>
            <person name="Ohm R."/>
            <person name="Pangilinan J."/>
            <person name="Park H.-J."/>
            <person name="Ramirez L."/>
            <person name="Alfaro M."/>
            <person name="Sun H."/>
            <person name="Tritt A."/>
            <person name="Yoshinaga Y."/>
            <person name="Zwiers L.-H."/>
            <person name="Turgeon B."/>
            <person name="Goodwin S."/>
            <person name="Spatafora J."/>
            <person name="Crous P."/>
            <person name="Grigoriev I."/>
        </authorList>
    </citation>
    <scope>NUCLEOTIDE SEQUENCE</scope>
    <source>
        <strain evidence="1">CBS 480.64</strain>
    </source>
</reference>
<evidence type="ECO:0000313" key="2">
    <source>
        <dbReference type="Proteomes" id="UP000799421"/>
    </source>
</evidence>
<keyword evidence="2" id="KW-1185">Reference proteome</keyword>